<sequence length="195" mass="21438">MPPLKRRRSHSSATGSTVTGDYCHIPHPSLCQLGDGFHVLRSATSSPHQLPYIFHILLGFFVQVYLLSVLKFLEKSEASISVAEDVSEEVTNDRLKAGAKEETDSLNRPKNGHMGGATAEERARLETEEPGSPRGHTTEDAFDIFGKSVASEIRQTESAHMQKVAKLRIQQVSLDVQMDVVAQASSSSQKHSQQK</sequence>
<protein>
    <submittedName>
        <fullName evidence="2">Uncharacterized protein</fullName>
    </submittedName>
</protein>
<organism evidence="2 3">
    <name type="scientific">Albula goreensis</name>
    <dbReference type="NCBI Taxonomy" id="1534307"/>
    <lineage>
        <taxon>Eukaryota</taxon>
        <taxon>Metazoa</taxon>
        <taxon>Chordata</taxon>
        <taxon>Craniata</taxon>
        <taxon>Vertebrata</taxon>
        <taxon>Euteleostomi</taxon>
        <taxon>Actinopterygii</taxon>
        <taxon>Neopterygii</taxon>
        <taxon>Teleostei</taxon>
        <taxon>Albuliformes</taxon>
        <taxon>Albulidae</taxon>
        <taxon>Albula</taxon>
    </lineage>
</organism>
<dbReference type="AlphaFoldDB" id="A0A8T3CI22"/>
<dbReference type="OrthoDB" id="10469111at2759"/>
<name>A0A8T3CI22_9TELE</name>
<evidence type="ECO:0000256" key="1">
    <source>
        <dbReference type="SAM" id="MobiDB-lite"/>
    </source>
</evidence>
<feature type="region of interest" description="Disordered" evidence="1">
    <location>
        <begin position="96"/>
        <end position="141"/>
    </location>
</feature>
<dbReference type="EMBL" id="JAERUA010000024">
    <property type="protein sequence ID" value="KAI1882704.1"/>
    <property type="molecule type" value="Genomic_DNA"/>
</dbReference>
<dbReference type="Proteomes" id="UP000829720">
    <property type="component" value="Unassembled WGS sequence"/>
</dbReference>
<reference evidence="2" key="1">
    <citation type="submission" date="2021-01" db="EMBL/GenBank/DDBJ databases">
        <authorList>
            <person name="Zahm M."/>
            <person name="Roques C."/>
            <person name="Cabau C."/>
            <person name="Klopp C."/>
            <person name="Donnadieu C."/>
            <person name="Jouanno E."/>
            <person name="Lampietro C."/>
            <person name="Louis A."/>
            <person name="Herpin A."/>
            <person name="Echchiki A."/>
            <person name="Berthelot C."/>
            <person name="Parey E."/>
            <person name="Roest-Crollius H."/>
            <person name="Braasch I."/>
            <person name="Postlethwait J."/>
            <person name="Bobe J."/>
            <person name="Montfort J."/>
            <person name="Bouchez O."/>
            <person name="Begum T."/>
            <person name="Mejri S."/>
            <person name="Adams A."/>
            <person name="Chen W.-J."/>
            <person name="Guiguen Y."/>
        </authorList>
    </citation>
    <scope>NUCLEOTIDE SEQUENCE</scope>
    <source>
        <tissue evidence="2">Blood</tissue>
    </source>
</reference>
<evidence type="ECO:0000313" key="2">
    <source>
        <dbReference type="EMBL" id="KAI1882704.1"/>
    </source>
</evidence>
<evidence type="ECO:0000313" key="3">
    <source>
        <dbReference type="Proteomes" id="UP000829720"/>
    </source>
</evidence>
<gene>
    <name evidence="2" type="ORF">AGOR_G00237640</name>
</gene>
<comment type="caution">
    <text evidence="2">The sequence shown here is derived from an EMBL/GenBank/DDBJ whole genome shotgun (WGS) entry which is preliminary data.</text>
</comment>
<feature type="compositionally biased region" description="Basic and acidic residues" evidence="1">
    <location>
        <begin position="96"/>
        <end position="107"/>
    </location>
</feature>
<proteinExistence type="predicted"/>
<keyword evidence="3" id="KW-1185">Reference proteome</keyword>
<accession>A0A8T3CI22</accession>